<evidence type="ECO:0000256" key="7">
    <source>
        <dbReference type="ARBA" id="ARBA00023163"/>
    </source>
</evidence>
<dbReference type="InterPro" id="IPR006779">
    <property type="entry name" value="S1FA_DNA-bd"/>
</dbReference>
<proteinExistence type="inferred from homology"/>
<dbReference type="AlphaFoldDB" id="A0A8J5G769"/>
<keyword evidence="4" id="KW-0678">Repressor</keyword>
<feature type="transmembrane region" description="Helical" evidence="10">
    <location>
        <begin position="91"/>
        <end position="115"/>
    </location>
</feature>
<comment type="subcellular location">
    <subcellularLocation>
        <location evidence="2">Nucleus</location>
    </subcellularLocation>
</comment>
<accession>A0A8J5G769</accession>
<keyword evidence="8" id="KW-0539">Nucleus</keyword>
<keyword evidence="7" id="KW-0804">Transcription</keyword>
<comment type="similarity">
    <text evidence="3">Belongs to the S1FA transcription factor family.</text>
</comment>
<keyword evidence="13" id="KW-1185">Reference proteome</keyword>
<dbReference type="Pfam" id="PF04689">
    <property type="entry name" value="S1FA"/>
    <property type="match status" value="1"/>
</dbReference>
<evidence type="ECO:0000256" key="4">
    <source>
        <dbReference type="ARBA" id="ARBA00022491"/>
    </source>
</evidence>
<evidence type="ECO:0000256" key="5">
    <source>
        <dbReference type="ARBA" id="ARBA00023015"/>
    </source>
</evidence>
<evidence type="ECO:0000256" key="8">
    <source>
        <dbReference type="ARBA" id="ARBA00023242"/>
    </source>
</evidence>
<evidence type="ECO:0000256" key="6">
    <source>
        <dbReference type="ARBA" id="ARBA00023125"/>
    </source>
</evidence>
<keyword evidence="10" id="KW-0472">Membrane</keyword>
<evidence type="ECO:0000256" key="2">
    <source>
        <dbReference type="ARBA" id="ARBA00004123"/>
    </source>
</evidence>
<sequence>MCVTGVLLPLFIVVLLPISSNPASPSSLFVPDPGKPRFGSVTGRKEKVGISIQWDLIGGRKFCPFAMDEVFSDAAGNIITEKASNGLNPGLVVLLVIGGLVLLFLVGNFALYTYAQNTLPPKKKKPVSKKKIKRERLKQGVSAPGE</sequence>
<gene>
    <name evidence="12" type="ORF">ZIOFF_041561</name>
</gene>
<evidence type="ECO:0000256" key="1">
    <source>
        <dbReference type="ARBA" id="ARBA00002946"/>
    </source>
</evidence>
<reference evidence="12 13" key="1">
    <citation type="submission" date="2020-08" db="EMBL/GenBank/DDBJ databases">
        <title>Plant Genome Project.</title>
        <authorList>
            <person name="Zhang R.-G."/>
        </authorList>
    </citation>
    <scope>NUCLEOTIDE SEQUENCE [LARGE SCALE GENOMIC DNA]</scope>
    <source>
        <tissue evidence="12">Rhizome</tissue>
    </source>
</reference>
<evidence type="ECO:0000256" key="10">
    <source>
        <dbReference type="SAM" id="Phobius"/>
    </source>
</evidence>
<dbReference type="GO" id="GO:0005634">
    <property type="term" value="C:nucleus"/>
    <property type="evidence" value="ECO:0007669"/>
    <property type="project" value="UniProtKB-SubCell"/>
</dbReference>
<dbReference type="PANTHER" id="PTHR35298">
    <property type="entry name" value="DNA-BINDING PROTEIN S1FA2"/>
    <property type="match status" value="1"/>
</dbReference>
<keyword evidence="6" id="KW-0238">DNA-binding</keyword>
<evidence type="ECO:0000313" key="13">
    <source>
        <dbReference type="Proteomes" id="UP000734854"/>
    </source>
</evidence>
<evidence type="ECO:0000256" key="9">
    <source>
        <dbReference type="SAM" id="MobiDB-lite"/>
    </source>
</evidence>
<keyword evidence="11" id="KW-0732">Signal</keyword>
<feature type="compositionally biased region" description="Basic residues" evidence="9">
    <location>
        <begin position="121"/>
        <end position="136"/>
    </location>
</feature>
<dbReference type="Proteomes" id="UP000734854">
    <property type="component" value="Unassembled WGS sequence"/>
</dbReference>
<keyword evidence="10" id="KW-1133">Transmembrane helix</keyword>
<feature type="signal peptide" evidence="11">
    <location>
        <begin position="1"/>
        <end position="22"/>
    </location>
</feature>
<name>A0A8J5G769_ZINOF</name>
<feature type="chain" id="PRO_5035177326" description="DNA-binding protein S1FA-like" evidence="11">
    <location>
        <begin position="23"/>
        <end position="146"/>
    </location>
</feature>
<comment type="function">
    <text evidence="1">DNA-binding protein that specifically recognizes a negative element (S1F) within the RPS1 promoter.</text>
</comment>
<dbReference type="PANTHER" id="PTHR35298:SF11">
    <property type="entry name" value="DNA-BINDING PROTEIN S1FA1-RELATED"/>
    <property type="match status" value="1"/>
</dbReference>
<evidence type="ECO:0000313" key="12">
    <source>
        <dbReference type="EMBL" id="KAG6501678.1"/>
    </source>
</evidence>
<protein>
    <recommendedName>
        <fullName evidence="14">DNA-binding protein S1FA-like</fullName>
    </recommendedName>
</protein>
<organism evidence="12 13">
    <name type="scientific">Zingiber officinale</name>
    <name type="common">Ginger</name>
    <name type="synonym">Amomum zingiber</name>
    <dbReference type="NCBI Taxonomy" id="94328"/>
    <lineage>
        <taxon>Eukaryota</taxon>
        <taxon>Viridiplantae</taxon>
        <taxon>Streptophyta</taxon>
        <taxon>Embryophyta</taxon>
        <taxon>Tracheophyta</taxon>
        <taxon>Spermatophyta</taxon>
        <taxon>Magnoliopsida</taxon>
        <taxon>Liliopsida</taxon>
        <taxon>Zingiberales</taxon>
        <taxon>Zingiberaceae</taxon>
        <taxon>Zingiber</taxon>
    </lineage>
</organism>
<evidence type="ECO:0008006" key="14">
    <source>
        <dbReference type="Google" id="ProtNLM"/>
    </source>
</evidence>
<evidence type="ECO:0000256" key="11">
    <source>
        <dbReference type="SAM" id="SignalP"/>
    </source>
</evidence>
<evidence type="ECO:0000256" key="3">
    <source>
        <dbReference type="ARBA" id="ARBA00007382"/>
    </source>
</evidence>
<feature type="region of interest" description="Disordered" evidence="9">
    <location>
        <begin position="120"/>
        <end position="146"/>
    </location>
</feature>
<dbReference type="GO" id="GO:0006355">
    <property type="term" value="P:regulation of DNA-templated transcription"/>
    <property type="evidence" value="ECO:0007669"/>
    <property type="project" value="InterPro"/>
</dbReference>
<dbReference type="GO" id="GO:0003677">
    <property type="term" value="F:DNA binding"/>
    <property type="evidence" value="ECO:0007669"/>
    <property type="project" value="UniProtKB-KW"/>
</dbReference>
<keyword evidence="5" id="KW-0805">Transcription regulation</keyword>
<keyword evidence="10" id="KW-0812">Transmembrane</keyword>
<comment type="caution">
    <text evidence="12">The sequence shown here is derived from an EMBL/GenBank/DDBJ whole genome shotgun (WGS) entry which is preliminary data.</text>
</comment>
<dbReference type="EMBL" id="JACMSC010000011">
    <property type="protein sequence ID" value="KAG6501678.1"/>
    <property type="molecule type" value="Genomic_DNA"/>
</dbReference>